<keyword evidence="2" id="KW-0472">Membrane</keyword>
<dbReference type="InterPro" id="IPR018392">
    <property type="entry name" value="LysM"/>
</dbReference>
<feature type="domain" description="LysM" evidence="3">
    <location>
        <begin position="286"/>
        <end position="335"/>
    </location>
</feature>
<evidence type="ECO:0000313" key="4">
    <source>
        <dbReference type="EMBL" id="SUS05287.1"/>
    </source>
</evidence>
<feature type="compositionally biased region" description="Low complexity" evidence="1">
    <location>
        <begin position="53"/>
        <end position="68"/>
    </location>
</feature>
<feature type="region of interest" description="Disordered" evidence="1">
    <location>
        <begin position="43"/>
        <end position="69"/>
    </location>
</feature>
<dbReference type="CDD" id="cd00118">
    <property type="entry name" value="LysM"/>
    <property type="match status" value="1"/>
</dbReference>
<organism evidence="4">
    <name type="scientific">metagenome</name>
    <dbReference type="NCBI Taxonomy" id="256318"/>
    <lineage>
        <taxon>unclassified sequences</taxon>
        <taxon>metagenomes</taxon>
    </lineage>
</organism>
<keyword evidence="2" id="KW-0812">Transmembrane</keyword>
<dbReference type="Gene3D" id="3.10.350.10">
    <property type="entry name" value="LysM domain"/>
    <property type="match status" value="1"/>
</dbReference>
<protein>
    <recommendedName>
        <fullName evidence="3">LysM domain-containing protein</fullName>
    </recommendedName>
</protein>
<dbReference type="Gene3D" id="3.30.420.430">
    <property type="match status" value="1"/>
</dbReference>
<dbReference type="InterPro" id="IPR013783">
    <property type="entry name" value="Ig-like_fold"/>
</dbReference>
<dbReference type="PANTHER" id="PTHR34700">
    <property type="entry name" value="POTASSIUM BINDING PROTEIN KBP"/>
    <property type="match status" value="1"/>
</dbReference>
<dbReference type="InterPro" id="IPR052196">
    <property type="entry name" value="Bact_Kbp"/>
</dbReference>
<dbReference type="EMBL" id="UIDG01000094">
    <property type="protein sequence ID" value="SUS05287.1"/>
    <property type="molecule type" value="Genomic_DNA"/>
</dbReference>
<dbReference type="AlphaFoldDB" id="A0A380TCU5"/>
<dbReference type="PANTHER" id="PTHR34700:SF4">
    <property type="entry name" value="PHAGE-LIKE ELEMENT PBSX PROTEIN XKDP"/>
    <property type="match status" value="1"/>
</dbReference>
<feature type="transmembrane region" description="Helical" evidence="2">
    <location>
        <begin position="12"/>
        <end position="34"/>
    </location>
</feature>
<proteinExistence type="predicted"/>
<dbReference type="PROSITE" id="PS51782">
    <property type="entry name" value="LYSM"/>
    <property type="match status" value="1"/>
</dbReference>
<dbReference type="Gene3D" id="2.60.40.10">
    <property type="entry name" value="Immunoglobulins"/>
    <property type="match status" value="1"/>
</dbReference>
<reference evidence="4" key="1">
    <citation type="submission" date="2018-07" db="EMBL/GenBank/DDBJ databases">
        <authorList>
            <person name="Quirk P.G."/>
            <person name="Krulwich T.A."/>
        </authorList>
    </citation>
    <scope>NUCLEOTIDE SEQUENCE</scope>
</reference>
<evidence type="ECO:0000256" key="1">
    <source>
        <dbReference type="SAM" id="MobiDB-lite"/>
    </source>
</evidence>
<dbReference type="SMART" id="SM00257">
    <property type="entry name" value="LysM"/>
    <property type="match status" value="1"/>
</dbReference>
<gene>
    <name evidence="4" type="ORF">DF3PB_1830007</name>
</gene>
<keyword evidence="2" id="KW-1133">Transmembrane helix</keyword>
<evidence type="ECO:0000256" key="2">
    <source>
        <dbReference type="SAM" id="Phobius"/>
    </source>
</evidence>
<name>A0A380TCU5_9ZZZZ</name>
<dbReference type="InterPro" id="IPR036779">
    <property type="entry name" value="LysM_dom_sf"/>
</dbReference>
<evidence type="ECO:0000259" key="3">
    <source>
        <dbReference type="PROSITE" id="PS51782"/>
    </source>
</evidence>
<accession>A0A380TCU5</accession>
<sequence>MPTLGQESGHGRALILVGLGVIAAVLAIVLNFFATAPQVEQQVRPAPTTASIAPGPGARAGAEGEPAPSFDVVRVHPTGDAVMAGRASPGSTVVIWDGETRLGEVAADGRGEWVFLPDTPLAAGSHRLRLEVLVADEPAVISDDEVLIIVPRPGEDIAGRPGTGGEQPLAMRMSRATGQPVGILQRPTEGGTAAGVSIDAVDYDARGGTHVIGRGTPGATLRLYANDRLFGETNVGKDGTWRFTASDPLPAGRYGIRAEQVGEGGSVTARDGIVFTAAAVPPPGTNQIVVERGQSLWRIARETYGSGPAYTVIFEINRQQIQDPDRIYPGQVLRLPAAPAETGVKAAPAQR</sequence>
<dbReference type="Pfam" id="PF01476">
    <property type="entry name" value="LysM"/>
    <property type="match status" value="1"/>
</dbReference>